<gene>
    <name evidence="6" type="ORF">THAR02_06369</name>
</gene>
<feature type="repeat" description="WD" evidence="3">
    <location>
        <begin position="805"/>
        <end position="846"/>
    </location>
</feature>
<keyword evidence="2" id="KW-0677">Repeat</keyword>
<accession>A0A0G0A8T3</accession>
<name>A0A0G0A8T3_TRIHA</name>
<dbReference type="Proteomes" id="UP000034112">
    <property type="component" value="Unassembled WGS sequence"/>
</dbReference>
<evidence type="ECO:0000256" key="4">
    <source>
        <dbReference type="SAM" id="MobiDB-lite"/>
    </source>
</evidence>
<reference evidence="7" key="1">
    <citation type="journal article" date="2015" name="Genome Announc.">
        <title>Draft whole-genome sequence of the biocontrol agent Trichoderma harzianum T6776.</title>
        <authorList>
            <person name="Baroncelli R."/>
            <person name="Piaggeschi G."/>
            <person name="Fiorini L."/>
            <person name="Bertolini E."/>
            <person name="Zapparata A."/>
            <person name="Pe M.E."/>
            <person name="Sarrocco S."/>
            <person name="Vannacci G."/>
        </authorList>
    </citation>
    <scope>NUCLEOTIDE SEQUENCE [LARGE SCALE GENOMIC DNA]</scope>
    <source>
        <strain evidence="7">T6776</strain>
    </source>
</reference>
<dbReference type="PANTHER" id="PTHR44019:SF8">
    <property type="entry name" value="POC1 CENTRIOLAR PROTEIN HOMOLOG"/>
    <property type="match status" value="1"/>
</dbReference>
<dbReference type="InterPro" id="IPR027417">
    <property type="entry name" value="P-loop_NTPase"/>
</dbReference>
<feature type="repeat" description="WD" evidence="3">
    <location>
        <begin position="1099"/>
        <end position="1140"/>
    </location>
</feature>
<feature type="repeat" description="WD" evidence="3">
    <location>
        <begin position="721"/>
        <end position="762"/>
    </location>
</feature>
<dbReference type="Gene3D" id="3.40.50.300">
    <property type="entry name" value="P-loop containing nucleotide triphosphate hydrolases"/>
    <property type="match status" value="1"/>
</dbReference>
<evidence type="ECO:0000259" key="5">
    <source>
        <dbReference type="PROSITE" id="PS50837"/>
    </source>
</evidence>
<feature type="compositionally biased region" description="Low complexity" evidence="4">
    <location>
        <begin position="36"/>
        <end position="53"/>
    </location>
</feature>
<keyword evidence="1 3" id="KW-0853">WD repeat</keyword>
<dbReference type="InterPro" id="IPR015943">
    <property type="entry name" value="WD40/YVTN_repeat-like_dom_sf"/>
</dbReference>
<dbReference type="Pfam" id="PF24883">
    <property type="entry name" value="NPHP3_N"/>
    <property type="match status" value="1"/>
</dbReference>
<dbReference type="OMA" id="KATQWDE"/>
<feature type="repeat" description="WD" evidence="3">
    <location>
        <begin position="889"/>
        <end position="930"/>
    </location>
</feature>
<feature type="repeat" description="WD" evidence="3">
    <location>
        <begin position="680"/>
        <end position="721"/>
    </location>
</feature>
<dbReference type="EMBL" id="JOKZ01000192">
    <property type="protein sequence ID" value="KKP01509.1"/>
    <property type="molecule type" value="Genomic_DNA"/>
</dbReference>
<dbReference type="Pfam" id="PF00400">
    <property type="entry name" value="WD40"/>
    <property type="match status" value="12"/>
</dbReference>
<evidence type="ECO:0000256" key="2">
    <source>
        <dbReference type="ARBA" id="ARBA00022737"/>
    </source>
</evidence>
<feature type="repeat" description="WD" evidence="3">
    <location>
        <begin position="638"/>
        <end position="670"/>
    </location>
</feature>
<dbReference type="AlphaFoldDB" id="A0A0G0A8T3"/>
<evidence type="ECO:0000256" key="1">
    <source>
        <dbReference type="ARBA" id="ARBA00022574"/>
    </source>
</evidence>
<dbReference type="InterPro" id="IPR001680">
    <property type="entry name" value="WD40_rpt"/>
</dbReference>
<feature type="compositionally biased region" description="Polar residues" evidence="4">
    <location>
        <begin position="54"/>
        <end position="77"/>
    </location>
</feature>
<evidence type="ECO:0000256" key="3">
    <source>
        <dbReference type="PROSITE-ProRule" id="PRU00221"/>
    </source>
</evidence>
<comment type="caution">
    <text evidence="6">The sequence shown here is derived from an EMBL/GenBank/DDBJ whole genome shotgun (WGS) entry which is preliminary data.</text>
</comment>
<dbReference type="InterPro" id="IPR020472">
    <property type="entry name" value="WD40_PAC1"/>
</dbReference>
<evidence type="ECO:0000313" key="6">
    <source>
        <dbReference type="EMBL" id="KKP01509.1"/>
    </source>
</evidence>
<dbReference type="InterPro" id="IPR007111">
    <property type="entry name" value="NACHT_NTPase"/>
</dbReference>
<dbReference type="CDD" id="cd00200">
    <property type="entry name" value="WD40"/>
    <property type="match status" value="2"/>
</dbReference>
<feature type="compositionally biased region" description="Basic and acidic residues" evidence="4">
    <location>
        <begin position="18"/>
        <end position="27"/>
    </location>
</feature>
<dbReference type="PANTHER" id="PTHR44019">
    <property type="entry name" value="WD REPEAT-CONTAINING PROTEIN 55"/>
    <property type="match status" value="1"/>
</dbReference>
<dbReference type="PRINTS" id="PR00320">
    <property type="entry name" value="GPROTEINBRPT"/>
</dbReference>
<sequence>MAGDFTLKKKLLKQLRRRGGDSAKLKTQDGSPPNVPVSANSSQEHSSNSHSNADPQTITIYPTPQSTTDVSTSFPTATPTALSDIRAKGDQQSNNAEAATDQDKIIRVRSKLLQPTRQVLLDLEKTYLRRFRVSDPQQDKAQIEAIKGGLLEKSYSWILDHPNFRQWRNEQSRMLWIKGGPGTGKTMLLCGIINEIEPSMRLSDQNANTLLSYFFFQATDVRFNNGTAMLRNLIYLLVVQQPSLARRIREMYGPIDRVPFEDSISWDDLSVIFINILRDLVGTTTYLIIDALDECTDLERLIEENSVSENDAVGIYIDTRVSQLKSLQDNDALQERIRHTLRQKTDGTFLWVSLVIQQLQTVGSGDIEAVISAVPTDLQGIYAQMLDQIHKLDEREYCLLVLTTITLVYRPLHLLELVVVSGLPPINTERVKEIVKICGSFLTLREDHVYMIHASAKEHSFSAIAMLKKNIYSIDFGFRAENLDTQPVHPDPLTAVRYSCIFWADHLYQNKNDPECKEALTDDGVVLPFLKAHFLRWLECLSLSGSLSAGVKSIRELQQVVSHQMNSHELTTFLGDAEKFILSYGSIIERAPLQTYGTALVFCPKTIIIQKEQWGERLSFIKTVTGVRDHWGALRQTLEGHSGYVNAVALSPDGKTIASASYDRTIRLWDATIGTFRRKLEGHGEWVRAIAFSPDGNMLASASNDHTVRLWDVTTGSFQKLEGHSEWVRAVVFSPDGSTIASASNDRTIRLWNAATGMFRQKLEGHSGWVYAVAFSPDSITLASASFDHTVRVWDTSRGVLQQTLKGHRGPTRAVGFSPDGKTLASASDDRTIRLWDIDTGVLQQKCEGHRDWVRGVAVSPDGQTLASASNDGTVQLWNTATGTPRQTLEGHSDYVNAVAFSPDGQMLVSASDDYTVRLWDTAIGSQQTSKGHNDNMHLVTFSLDGRMLASVSDDGTVQLWDTAAGTLQQKLKHSSFVTVIAFSPNSILLAIASDDCLVWLWDIITGTFKQALKGHSSCINAIAFSQDGKTLASASHDCTVRLWDMNTGTLQQTLKGYTEAIGAIAFSPIRKTLASASVDRTVRLWDMNTGTLQQTLQVQSISAWVTAIAFSPNGKILALSSTDHTVQLLDAVTGALQQTLETNQLLTEVAFSNNGQYLNTDYGILAFAETALHEKSPGKDAYDYALSVEKEWVTLGGRNLLWLPHEHRPACAAIYGQTVVLGHRPGGITLLQFNFTDLDRY</sequence>
<feature type="repeat" description="WD" evidence="3">
    <location>
        <begin position="763"/>
        <end position="804"/>
    </location>
</feature>
<dbReference type="InterPro" id="IPR036322">
    <property type="entry name" value="WD40_repeat_dom_sf"/>
</dbReference>
<dbReference type="PROSITE" id="PS00678">
    <property type="entry name" value="WD_REPEATS_1"/>
    <property type="match status" value="7"/>
</dbReference>
<protein>
    <recommendedName>
        <fullName evidence="5">NACHT domain-containing protein</fullName>
    </recommendedName>
</protein>
<dbReference type="SUPFAM" id="SSF50978">
    <property type="entry name" value="WD40 repeat-like"/>
    <property type="match status" value="1"/>
</dbReference>
<dbReference type="OrthoDB" id="538223at2759"/>
<dbReference type="SUPFAM" id="SSF52540">
    <property type="entry name" value="P-loop containing nucleoside triphosphate hydrolases"/>
    <property type="match status" value="1"/>
</dbReference>
<dbReference type="SUPFAM" id="SSF50998">
    <property type="entry name" value="Quinoprotein alcohol dehydrogenase-like"/>
    <property type="match status" value="1"/>
</dbReference>
<feature type="repeat" description="WD" evidence="3">
    <location>
        <begin position="971"/>
        <end position="1012"/>
    </location>
</feature>
<dbReference type="InterPro" id="IPR056884">
    <property type="entry name" value="NPHP3-like_N"/>
</dbReference>
<dbReference type="SMART" id="SM00320">
    <property type="entry name" value="WD40"/>
    <property type="match status" value="12"/>
</dbReference>
<feature type="repeat" description="WD" evidence="3">
    <location>
        <begin position="1013"/>
        <end position="1054"/>
    </location>
</feature>
<dbReference type="InterPro" id="IPR019775">
    <property type="entry name" value="WD40_repeat_CS"/>
</dbReference>
<feature type="domain" description="NACHT" evidence="5">
    <location>
        <begin position="173"/>
        <end position="294"/>
    </location>
</feature>
<organism evidence="6 7">
    <name type="scientific">Trichoderma harzianum</name>
    <name type="common">Hypocrea lixii</name>
    <dbReference type="NCBI Taxonomy" id="5544"/>
    <lineage>
        <taxon>Eukaryota</taxon>
        <taxon>Fungi</taxon>
        <taxon>Dikarya</taxon>
        <taxon>Ascomycota</taxon>
        <taxon>Pezizomycotina</taxon>
        <taxon>Sordariomycetes</taxon>
        <taxon>Hypocreomycetidae</taxon>
        <taxon>Hypocreales</taxon>
        <taxon>Hypocreaceae</taxon>
        <taxon>Trichoderma</taxon>
    </lineage>
</organism>
<proteinExistence type="predicted"/>
<dbReference type="InterPro" id="IPR011047">
    <property type="entry name" value="Quinoprotein_ADH-like_sf"/>
</dbReference>
<dbReference type="Gene3D" id="2.130.10.10">
    <property type="entry name" value="YVTN repeat-like/Quinoprotein amine dehydrogenase"/>
    <property type="match status" value="5"/>
</dbReference>
<dbReference type="PROSITE" id="PS50082">
    <property type="entry name" value="WD_REPEATS_2"/>
    <property type="match status" value="12"/>
</dbReference>
<feature type="repeat" description="WD" evidence="3">
    <location>
        <begin position="930"/>
        <end position="971"/>
    </location>
</feature>
<evidence type="ECO:0000313" key="7">
    <source>
        <dbReference type="Proteomes" id="UP000034112"/>
    </source>
</evidence>
<feature type="repeat" description="WD" evidence="3">
    <location>
        <begin position="847"/>
        <end position="888"/>
    </location>
</feature>
<dbReference type="PROSITE" id="PS50837">
    <property type="entry name" value="NACHT"/>
    <property type="match status" value="1"/>
</dbReference>
<feature type="region of interest" description="Disordered" evidence="4">
    <location>
        <begin position="15"/>
        <end position="77"/>
    </location>
</feature>
<dbReference type="InterPro" id="IPR050505">
    <property type="entry name" value="WDR55/POC1"/>
</dbReference>
<feature type="repeat" description="WD" evidence="3">
    <location>
        <begin position="1055"/>
        <end position="1096"/>
    </location>
</feature>
<dbReference type="PROSITE" id="PS50294">
    <property type="entry name" value="WD_REPEATS_REGION"/>
    <property type="match status" value="11"/>
</dbReference>